<dbReference type="Proteomes" id="UP000602260">
    <property type="component" value="Unassembled WGS sequence"/>
</dbReference>
<organism evidence="2 3">
    <name type="scientific">Flintibacter faecis</name>
    <dbReference type="NCBI Taxonomy" id="2763047"/>
    <lineage>
        <taxon>Bacteria</taxon>
        <taxon>Bacillati</taxon>
        <taxon>Bacillota</taxon>
        <taxon>Clostridia</taxon>
        <taxon>Eubacteriales</taxon>
        <taxon>Flintibacter</taxon>
    </lineage>
</organism>
<keyword evidence="1" id="KW-0812">Transmembrane</keyword>
<reference evidence="2" key="1">
    <citation type="submission" date="2020-08" db="EMBL/GenBank/DDBJ databases">
        <title>Genome public.</title>
        <authorList>
            <person name="Liu C."/>
            <person name="Sun Q."/>
        </authorList>
    </citation>
    <scope>NUCLEOTIDE SEQUENCE</scope>
    <source>
        <strain evidence="2">BX5</strain>
    </source>
</reference>
<keyword evidence="1" id="KW-1133">Transmembrane helix</keyword>
<accession>A0A8J6J5N6</accession>
<name>A0A8J6J5N6_9FIRM</name>
<comment type="caution">
    <text evidence="2">The sequence shown here is derived from an EMBL/GenBank/DDBJ whole genome shotgun (WGS) entry which is preliminary data.</text>
</comment>
<proteinExistence type="predicted"/>
<dbReference type="RefSeq" id="WP_186879272.1">
    <property type="nucleotide sequence ID" value="NZ_JACOPN010000012.1"/>
</dbReference>
<keyword evidence="3" id="KW-1185">Reference proteome</keyword>
<feature type="transmembrane region" description="Helical" evidence="1">
    <location>
        <begin position="45"/>
        <end position="65"/>
    </location>
</feature>
<evidence type="ECO:0000313" key="2">
    <source>
        <dbReference type="EMBL" id="MBC5718205.1"/>
    </source>
</evidence>
<protein>
    <recommendedName>
        <fullName evidence="4">DUF4179 domain-containing protein</fullName>
    </recommendedName>
</protein>
<dbReference type="EMBL" id="JACOPN010000012">
    <property type="protein sequence ID" value="MBC5718205.1"/>
    <property type="molecule type" value="Genomic_DNA"/>
</dbReference>
<evidence type="ECO:0000256" key="1">
    <source>
        <dbReference type="SAM" id="Phobius"/>
    </source>
</evidence>
<keyword evidence="1" id="KW-0472">Membrane</keyword>
<gene>
    <name evidence="2" type="ORF">H8S55_12955</name>
</gene>
<sequence>MDDLDLRRMFDQIAPTQEQEVTMLDRLHRTEREEQTMKRGMKRGLVALVAAALMMTAAFAVAAGLDQRLMDYFGIGQEDLTLVSNGIVQVDKTHAYKNGWTVEVKQLLFDRYCGEILVDLTAPEGTVLTEQDYRMDFRVLPTNRDLTNQGWGGGIGGEYLPESSDLVHGRISMLLHIHLEVASGDLLGIKLKLTPEKLGWWGLEEENDWEFHTLADFREESWTVKLTIPEEDPGRTLTTEQPLNIAGYELPVKQLYVSPISFLYDVTGLPFRGQPFDGDTIEGLMAVMGDEELTNAVLTMADGSQVTMAARYFCQISHPAEGMFDQGRVIYRLADIIDPNQVSSVTILDQKFPAAE</sequence>
<evidence type="ECO:0000313" key="3">
    <source>
        <dbReference type="Proteomes" id="UP000602260"/>
    </source>
</evidence>
<dbReference type="AlphaFoldDB" id="A0A8J6J5N6"/>
<evidence type="ECO:0008006" key="4">
    <source>
        <dbReference type="Google" id="ProtNLM"/>
    </source>
</evidence>